<evidence type="ECO:0000259" key="2">
    <source>
        <dbReference type="SMART" id="SM00867"/>
    </source>
</evidence>
<dbReference type="PANTHER" id="PTHR34406">
    <property type="entry name" value="PROTEIN YCEI"/>
    <property type="match status" value="1"/>
</dbReference>
<reference evidence="3" key="1">
    <citation type="journal article" date="2014" name="Int. J. Syst. Evol. Microbiol.">
        <title>Complete genome sequence of Corynebacterium casei LMG S-19264T (=DSM 44701T), isolated from a smear-ripened cheese.</title>
        <authorList>
            <consortium name="US DOE Joint Genome Institute (JGI-PGF)"/>
            <person name="Walter F."/>
            <person name="Albersmeier A."/>
            <person name="Kalinowski J."/>
            <person name="Ruckert C."/>
        </authorList>
    </citation>
    <scope>NUCLEOTIDE SEQUENCE</scope>
    <source>
        <strain evidence="3">KCTC 23077</strain>
    </source>
</reference>
<feature type="chain" id="PRO_5037870286" description="Lipid/polyisoprenoid-binding YceI-like domain-containing protein" evidence="1">
    <location>
        <begin position="24"/>
        <end position="193"/>
    </location>
</feature>
<sequence length="193" mass="20535">MAVIARSLALALLLGLLAPAVNAGEPAALEPGTHTLDTVATFQLRTRWGQRVIGAFPDTDVVLEAMPDGRQRVRVALATGALVIADSTRYTRLARGPRFFDSERHPHATFVSAPFEPALLERGGPLPGTLTLLGESRPAAFEVEATGCDTPGRACDVVAHGTVERDDYGLDGLPMLLGNRVHLTLRVRHADGS</sequence>
<proteinExistence type="predicted"/>
<dbReference type="AlphaFoldDB" id="A0A918T279"/>
<name>A0A918T279_9GAMM</name>
<evidence type="ECO:0000256" key="1">
    <source>
        <dbReference type="SAM" id="SignalP"/>
    </source>
</evidence>
<keyword evidence="1" id="KW-0732">Signal</keyword>
<dbReference type="EMBL" id="BMYD01000005">
    <property type="protein sequence ID" value="GHA86854.1"/>
    <property type="molecule type" value="Genomic_DNA"/>
</dbReference>
<accession>A0A918T279</accession>
<evidence type="ECO:0000313" key="3">
    <source>
        <dbReference type="EMBL" id="GHA86854.1"/>
    </source>
</evidence>
<reference evidence="3" key="2">
    <citation type="submission" date="2020-09" db="EMBL/GenBank/DDBJ databases">
        <authorList>
            <person name="Sun Q."/>
            <person name="Kim S."/>
        </authorList>
    </citation>
    <scope>NUCLEOTIDE SEQUENCE</scope>
    <source>
        <strain evidence="3">KCTC 23077</strain>
    </source>
</reference>
<evidence type="ECO:0000313" key="4">
    <source>
        <dbReference type="Proteomes" id="UP000646426"/>
    </source>
</evidence>
<dbReference type="InterPro" id="IPR007372">
    <property type="entry name" value="Lipid/polyisoprenoid-bd_YceI"/>
</dbReference>
<organism evidence="3 4">
    <name type="scientific">Cognatilysobacter bugurensis</name>
    <dbReference type="NCBI Taxonomy" id="543356"/>
    <lineage>
        <taxon>Bacteria</taxon>
        <taxon>Pseudomonadati</taxon>
        <taxon>Pseudomonadota</taxon>
        <taxon>Gammaproteobacteria</taxon>
        <taxon>Lysobacterales</taxon>
        <taxon>Lysobacteraceae</taxon>
        <taxon>Cognatilysobacter</taxon>
    </lineage>
</organism>
<comment type="caution">
    <text evidence="3">The sequence shown here is derived from an EMBL/GenBank/DDBJ whole genome shotgun (WGS) entry which is preliminary data.</text>
</comment>
<dbReference type="Proteomes" id="UP000646426">
    <property type="component" value="Unassembled WGS sequence"/>
</dbReference>
<gene>
    <name evidence="3" type="ORF">GCM10007067_25850</name>
</gene>
<dbReference type="InterPro" id="IPR036761">
    <property type="entry name" value="TTHA0802/YceI-like_sf"/>
</dbReference>
<dbReference type="Gene3D" id="2.40.128.110">
    <property type="entry name" value="Lipid/polyisoprenoid-binding, YceI-like"/>
    <property type="match status" value="1"/>
</dbReference>
<dbReference type="SUPFAM" id="SSF101874">
    <property type="entry name" value="YceI-like"/>
    <property type="match status" value="1"/>
</dbReference>
<keyword evidence="4" id="KW-1185">Reference proteome</keyword>
<dbReference type="SMART" id="SM00867">
    <property type="entry name" value="YceI"/>
    <property type="match status" value="1"/>
</dbReference>
<dbReference type="PANTHER" id="PTHR34406:SF1">
    <property type="entry name" value="PROTEIN YCEI"/>
    <property type="match status" value="1"/>
</dbReference>
<feature type="domain" description="Lipid/polyisoprenoid-binding YceI-like" evidence="2">
    <location>
        <begin position="33"/>
        <end position="190"/>
    </location>
</feature>
<dbReference type="Pfam" id="PF04264">
    <property type="entry name" value="YceI"/>
    <property type="match status" value="1"/>
</dbReference>
<protein>
    <recommendedName>
        <fullName evidence="2">Lipid/polyisoprenoid-binding YceI-like domain-containing protein</fullName>
    </recommendedName>
</protein>
<feature type="signal peptide" evidence="1">
    <location>
        <begin position="1"/>
        <end position="23"/>
    </location>
</feature>